<evidence type="ECO:0000256" key="7">
    <source>
        <dbReference type="PROSITE-ProRule" id="PRU10099"/>
    </source>
</evidence>
<dbReference type="EC" id="3.5.1.1" evidence="2"/>
<evidence type="ECO:0000256" key="1">
    <source>
        <dbReference type="ARBA" id="ARBA00010518"/>
    </source>
</evidence>
<comment type="similarity">
    <text evidence="1">Belongs to the asparaginase 1 family.</text>
</comment>
<dbReference type="InterPro" id="IPR004550">
    <property type="entry name" value="AsnASE_II"/>
</dbReference>
<feature type="active site" evidence="7">
    <location>
        <position position="24"/>
    </location>
</feature>
<feature type="active site" description="O-isoaspartyl threonine intermediate" evidence="5">
    <location>
        <position position="24"/>
    </location>
</feature>
<proteinExistence type="inferred from homology"/>
<dbReference type="PIRSF" id="PIRSF500176">
    <property type="entry name" value="L_ASNase"/>
    <property type="match status" value="1"/>
</dbReference>
<dbReference type="InterPro" id="IPR027475">
    <property type="entry name" value="Asparaginase/glutaminase_AS2"/>
</dbReference>
<dbReference type="PIRSF" id="PIRSF001220">
    <property type="entry name" value="L-ASNase_gatD"/>
    <property type="match status" value="1"/>
</dbReference>
<comment type="caution">
    <text evidence="11">The sequence shown here is derived from an EMBL/GenBank/DDBJ whole genome shotgun (WGS) entry which is preliminary data.</text>
</comment>
<name>A0A0J6VQD7_MYCCU</name>
<dbReference type="PATRIC" id="fig|1800.3.peg.4469"/>
<dbReference type="InterPro" id="IPR027474">
    <property type="entry name" value="L-asparaginase_N"/>
</dbReference>
<dbReference type="PRINTS" id="PR00139">
    <property type="entry name" value="ASNGLNASE"/>
</dbReference>
<dbReference type="InterPro" id="IPR037152">
    <property type="entry name" value="L-asparaginase_N_sf"/>
</dbReference>
<dbReference type="EMBL" id="JYNX01000060">
    <property type="protein sequence ID" value="KMO73270.1"/>
    <property type="molecule type" value="Genomic_DNA"/>
</dbReference>
<dbReference type="AlphaFoldDB" id="A0A0J6VQD7"/>
<feature type="domain" description="L-asparaginase N-terminal" evidence="9">
    <location>
        <begin position="15"/>
        <end position="200"/>
    </location>
</feature>
<evidence type="ECO:0000256" key="5">
    <source>
        <dbReference type="PIRSR" id="PIRSR001220-1"/>
    </source>
</evidence>
<dbReference type="SFLD" id="SFLDS00057">
    <property type="entry name" value="Glutaminase/Asparaginase"/>
    <property type="match status" value="1"/>
</dbReference>
<dbReference type="SUPFAM" id="SSF53774">
    <property type="entry name" value="Glutaminase/Asparaginase"/>
    <property type="match status" value="1"/>
</dbReference>
<dbReference type="Gene3D" id="3.40.50.1170">
    <property type="entry name" value="L-asparaginase, N-terminal domain"/>
    <property type="match status" value="1"/>
</dbReference>
<dbReference type="FunFam" id="3.40.50.1170:FF:000001">
    <property type="entry name" value="L-asparaginase 2"/>
    <property type="match status" value="1"/>
</dbReference>
<accession>A0A0J6VQD7</accession>
<evidence type="ECO:0000256" key="2">
    <source>
        <dbReference type="ARBA" id="ARBA00012920"/>
    </source>
</evidence>
<dbReference type="CDD" id="cd08964">
    <property type="entry name" value="L-asparaginase_II"/>
    <property type="match status" value="1"/>
</dbReference>
<keyword evidence="12" id="KW-1185">Reference proteome</keyword>
<organism evidence="11 12">
    <name type="scientific">Mycolicibacterium chubuense</name>
    <name type="common">Mycobacterium chubuense</name>
    <dbReference type="NCBI Taxonomy" id="1800"/>
    <lineage>
        <taxon>Bacteria</taxon>
        <taxon>Bacillati</taxon>
        <taxon>Actinomycetota</taxon>
        <taxon>Actinomycetes</taxon>
        <taxon>Mycobacteriales</taxon>
        <taxon>Mycobacteriaceae</taxon>
        <taxon>Mycolicibacterium</taxon>
    </lineage>
</organism>
<feature type="domain" description="Asparaginase/glutaminase C-terminal" evidence="10">
    <location>
        <begin position="220"/>
        <end position="334"/>
    </location>
</feature>
<dbReference type="Proteomes" id="UP000036176">
    <property type="component" value="Unassembled WGS sequence"/>
</dbReference>
<dbReference type="InterPro" id="IPR040919">
    <property type="entry name" value="Asparaginase_C"/>
</dbReference>
<dbReference type="PANTHER" id="PTHR11707">
    <property type="entry name" value="L-ASPARAGINASE"/>
    <property type="match status" value="1"/>
</dbReference>
<evidence type="ECO:0000259" key="9">
    <source>
        <dbReference type="Pfam" id="PF00710"/>
    </source>
</evidence>
<dbReference type="GO" id="GO:0006528">
    <property type="term" value="P:asparagine metabolic process"/>
    <property type="evidence" value="ECO:0007669"/>
    <property type="project" value="InterPro"/>
</dbReference>
<dbReference type="PROSITE" id="PS00917">
    <property type="entry name" value="ASN_GLN_ASE_2"/>
    <property type="match status" value="1"/>
</dbReference>
<dbReference type="PANTHER" id="PTHR11707:SF28">
    <property type="entry name" value="60 KDA LYSOPHOSPHOLIPASE"/>
    <property type="match status" value="1"/>
</dbReference>
<feature type="binding site" evidence="6">
    <location>
        <begin position="99"/>
        <end position="100"/>
    </location>
    <ligand>
        <name>substrate</name>
    </ligand>
</feature>
<dbReference type="InterPro" id="IPR020827">
    <property type="entry name" value="Asparaginase/glutaminase_AS1"/>
</dbReference>
<dbReference type="SMART" id="SM00870">
    <property type="entry name" value="Asparaginase"/>
    <property type="match status" value="1"/>
</dbReference>
<dbReference type="Pfam" id="PF17763">
    <property type="entry name" value="Asparaginase_C"/>
    <property type="match status" value="1"/>
</dbReference>
<dbReference type="InterPro" id="IPR006034">
    <property type="entry name" value="Asparaginase/glutaminase-like"/>
</dbReference>
<dbReference type="InterPro" id="IPR036152">
    <property type="entry name" value="Asp/glu_Ase-like_sf"/>
</dbReference>
<evidence type="ECO:0000313" key="11">
    <source>
        <dbReference type="EMBL" id="KMO73270.1"/>
    </source>
</evidence>
<reference evidence="11 12" key="1">
    <citation type="journal article" date="2015" name="Genome Biol. Evol.">
        <title>Characterization of Three Mycobacterium spp. with Potential Use in Bioremediation by Genome Sequencing and Comparative Genomics.</title>
        <authorList>
            <person name="Das S."/>
            <person name="Pettersson B.M."/>
            <person name="Behra P.R."/>
            <person name="Ramesh M."/>
            <person name="Dasgupta S."/>
            <person name="Bhattacharya A."/>
            <person name="Kirsebom L.A."/>
        </authorList>
    </citation>
    <scope>NUCLEOTIDE SEQUENCE [LARGE SCALE GENOMIC DNA]</scope>
    <source>
        <strain evidence="11 12">DSM 44219</strain>
    </source>
</reference>
<evidence type="ECO:0000256" key="4">
    <source>
        <dbReference type="ARBA" id="ARBA00049366"/>
    </source>
</evidence>
<evidence type="ECO:0000259" key="10">
    <source>
        <dbReference type="Pfam" id="PF17763"/>
    </source>
</evidence>
<feature type="active site" evidence="8">
    <location>
        <position position="99"/>
    </location>
</feature>
<evidence type="ECO:0000256" key="6">
    <source>
        <dbReference type="PIRSR" id="PIRSR001220-2"/>
    </source>
</evidence>
<sequence>MSWFTRYMSERGMTRIAVIATGGTIASTATEGGVVATRTAAAVLEGAVFGDIEVETHDLMTVGSYRMTLGHLRSISDAVDALLRRSHDPVDGIVITHGTDTMEETAILLDLVHDDERPVVLTGAQRAGDALDGDGPRNLADAVLAAAAPQCRGLGVLIVFAGRVLPARATRKVHTTALDAFRSAACGTVGTVSDGTVTVDAVPRRPPPLPRPTSAFDGTRVDLLEMYPGADDVLIAAAVSAGARGIVLAGTGIGNANPVVVTAIRGLVGTDVAVVLSTRVPEGPVRGVYGDGGGADLVAAGVPTASGLPATQLRILLALWLSENKAEPDRVRSMIAACADLADEEDNKEE</sequence>
<dbReference type="PROSITE" id="PS00144">
    <property type="entry name" value="ASN_GLN_ASE_1"/>
    <property type="match status" value="1"/>
</dbReference>
<keyword evidence="3 11" id="KW-0378">Hydrolase</keyword>
<evidence type="ECO:0000256" key="8">
    <source>
        <dbReference type="PROSITE-ProRule" id="PRU10100"/>
    </source>
</evidence>
<dbReference type="GO" id="GO:0004067">
    <property type="term" value="F:asparaginase activity"/>
    <property type="evidence" value="ECO:0007669"/>
    <property type="project" value="UniProtKB-UniRule"/>
</dbReference>
<evidence type="ECO:0000256" key="3">
    <source>
        <dbReference type="ARBA" id="ARBA00022801"/>
    </source>
</evidence>
<comment type="catalytic activity">
    <reaction evidence="4">
        <text>L-asparagine + H2O = L-aspartate + NH4(+)</text>
        <dbReference type="Rhea" id="RHEA:21016"/>
        <dbReference type="ChEBI" id="CHEBI:15377"/>
        <dbReference type="ChEBI" id="CHEBI:28938"/>
        <dbReference type="ChEBI" id="CHEBI:29991"/>
        <dbReference type="ChEBI" id="CHEBI:58048"/>
        <dbReference type="EC" id="3.5.1.1"/>
    </reaction>
</comment>
<evidence type="ECO:0000313" key="12">
    <source>
        <dbReference type="Proteomes" id="UP000036176"/>
    </source>
</evidence>
<protein>
    <recommendedName>
        <fullName evidence="2">asparaginase</fullName>
        <ecNumber evidence="2">3.5.1.1</ecNumber>
    </recommendedName>
</protein>
<gene>
    <name evidence="11" type="primary">ansA_2</name>
    <name evidence="11" type="ORF">MCHUDSM44219_04448</name>
</gene>
<dbReference type="PROSITE" id="PS51732">
    <property type="entry name" value="ASN_GLN_ASE_3"/>
    <property type="match status" value="1"/>
</dbReference>
<dbReference type="InterPro" id="IPR027473">
    <property type="entry name" value="L-asparaginase_C"/>
</dbReference>
<dbReference type="Pfam" id="PF00710">
    <property type="entry name" value="Asparaginase"/>
    <property type="match status" value="1"/>
</dbReference>
<dbReference type="Gene3D" id="3.40.50.40">
    <property type="match status" value="1"/>
</dbReference>
<feature type="binding site" evidence="6">
    <location>
        <position position="64"/>
    </location>
    <ligand>
        <name>substrate</name>
    </ligand>
</feature>